<protein>
    <recommendedName>
        <fullName evidence="12">DNA polymerase</fullName>
        <ecNumber evidence="12">2.7.7.7</ecNumber>
    </recommendedName>
</protein>
<evidence type="ECO:0000256" key="12">
    <source>
        <dbReference type="RuleBase" id="RU000442"/>
    </source>
</evidence>
<dbReference type="Gene3D" id="1.10.132.60">
    <property type="entry name" value="DNA polymerase family B, C-terminal domain"/>
    <property type="match status" value="1"/>
</dbReference>
<dbReference type="FunFam" id="3.30.70.2820:FF:000001">
    <property type="entry name" value="DNA polymerase"/>
    <property type="match status" value="1"/>
</dbReference>
<dbReference type="GO" id="GO:0003887">
    <property type="term" value="F:DNA-directed DNA polymerase activity"/>
    <property type="evidence" value="ECO:0007669"/>
    <property type="project" value="UniProtKB-KW"/>
</dbReference>
<sequence>MSTRDKLKELREARNAGGRSKQFKFEEDVDIYDEVDDDGYKSVYNNRMNRPDFIEDDDGSGYIDNGMEDDWGASDTRYDSEEDTKKRKKKSNAKVRQKESLGAYFARSQSKPTPQPSMNAYRKVVSEDKADSFMQDLLSGLDSDTKSSASPKQPPRREALPKSTVFNQYRPDDSDVNFSSQSNQQLSSDPPYSSDMDSYRSSTKTGQLRRKFTDNANLTASPTKKARNQPPSSDDFDFEPFEEDIKPPVNRIPNSWAKRDVKKEPSPSPIMKPTEPAKMEVDIEEKSAAAPKAWMSVLENMAPSPPPSPKADEEFKREGSVTDSPLYDDDGCVRFYWLDYMEDHGRVVLFGKAYDTEAKKWQSTSVTIEGIQRNLFVVPRQFKLDDDGNETGEIVEKTDVFTEMESIRKASKIKSWAAKFVKRSYAFEEKDVPREETDWLKVLYGFNEPAMPLGMTGKTFSHVFGTQTSPFELFVVKRRIMGPCWLKLEDAYVTQKGTTWCKHQFTVTDPKTVQFFNDSDADAPKEPPPLTIMSLSTRSIVNHQLNCRELVAATARVWADVNIEDPTPPEQQASSSITLVRPLGMYPPGFEMKARQQRPKIEPMRNEKAVLSNILASVQRHDPDVLVGHDLLGESLEILLNRMNEMKIPNWSKMGRVRRDKWLKAKFDRNKKITTGRLLCDLSSDQGKSMISSTTWSMTEMVNTHLGTQREDIDPDDTAAYFDSYATSPDRLIHFVKHCEVDAVFNMALAAKVQILPLTRQLTNLAGNSWGRTLTGGRSERNEFILLHEFHRQKMICPDKLSRFDKKAAQLEAAAENGDDEATTKKKGGRKDKFKGGLVFEPKKGLWDKYILVMDFNSLYPSIIQEYNIDFTTVERPEDDDNGEEKIPEIPAPGSGQGVLPKLIATLVNRRKQVKNLMKDKNATPAKLMQLDIRQMALKLTANSMYGCLGFEGSRFYARPLAALTTFKGREILTHTRELAESMQLDVVYGDTDSVFINSNAYSYDDALKVANEFKKHVNDRYKLLEIDLDGVFKRLLLLQKKKYAAIKMAEGKESTEIKGLDMKRREYSQLSKNVSQYVLDQILSGDSTEVVVEHIHEYLTEMGESIRNGKVPLDDYIINKRLGKDPEQYPDSKSQPHVQVAMRMKSKGGTAKSGDVISYVFCASPDGVASKTGKAENAYHPEDLRRKDSNLSLDYEYYITSQVLPPIERLCDNIEGTDRSRLAECLATGLDPARFQNHSAGNSNDKEFQTLESQMSDKERFRNAEKFSIRCPGCTEHTEFGSMLDSVRYFFKVFIILTSEQTNSVQTRGIVCQSCSNILPPGSVNIQLEMQLRQFIAKYYDANLVCNDQSCGNKTRMMSVYGKRCLMSNCLGVMKHEYDDQMLYNQMLYFARLFDVERILKQSNSSSNYAEIQVLCEKNKPLLQVLHNTVSKFLERNARSVVSLTDIFSFMNLQGRRWKVAT</sequence>
<feature type="domain" description="Zinc finger DNA-directed DNA polymerase family B alpha" evidence="16">
    <location>
        <begin position="1254"/>
        <end position="1449"/>
    </location>
</feature>
<dbReference type="InterPro" id="IPR038256">
    <property type="entry name" value="Pol_alpha_znc_sf"/>
</dbReference>
<comment type="catalytic activity">
    <reaction evidence="12">
        <text>DNA(n) + a 2'-deoxyribonucleoside 5'-triphosphate = DNA(n+1) + diphosphate</text>
        <dbReference type="Rhea" id="RHEA:22508"/>
        <dbReference type="Rhea" id="RHEA-COMP:17339"/>
        <dbReference type="Rhea" id="RHEA-COMP:17340"/>
        <dbReference type="ChEBI" id="CHEBI:33019"/>
        <dbReference type="ChEBI" id="CHEBI:61560"/>
        <dbReference type="ChEBI" id="CHEBI:173112"/>
        <dbReference type="EC" id="2.7.7.7"/>
    </reaction>
</comment>
<dbReference type="Gene3D" id="3.30.70.2820">
    <property type="match status" value="1"/>
</dbReference>
<dbReference type="InterPro" id="IPR015088">
    <property type="entry name" value="Znf_DNA-dir_DNA_pol_B_alpha"/>
</dbReference>
<dbReference type="SUPFAM" id="SSF56672">
    <property type="entry name" value="DNA/RNA polymerases"/>
    <property type="match status" value="1"/>
</dbReference>
<proteinExistence type="inferred from homology"/>
<keyword evidence="11" id="KW-0539">Nucleus</keyword>
<feature type="domain" description="DNA polymerase alpha catalytic subunit N-terminal" evidence="17">
    <location>
        <begin position="7"/>
        <end position="71"/>
    </location>
</feature>
<evidence type="ECO:0000256" key="13">
    <source>
        <dbReference type="SAM" id="MobiDB-lite"/>
    </source>
</evidence>
<keyword evidence="5 12" id="KW-0235">DNA replication</keyword>
<feature type="compositionally biased region" description="Basic and acidic residues" evidence="13">
    <location>
        <begin position="76"/>
        <end position="85"/>
    </location>
</feature>
<keyword evidence="6" id="KW-0479">Metal-binding</keyword>
<feature type="domain" description="DNA-directed DNA polymerase family B multifunctional" evidence="14">
    <location>
        <begin position="769"/>
        <end position="1215"/>
    </location>
</feature>
<dbReference type="FunFam" id="3.30.420.10:FF:000036">
    <property type="entry name" value="DNA polymerase"/>
    <property type="match status" value="1"/>
</dbReference>
<dbReference type="Gene3D" id="3.30.420.10">
    <property type="entry name" value="Ribonuclease H-like superfamily/Ribonuclease H"/>
    <property type="match status" value="1"/>
</dbReference>
<evidence type="ECO:0000313" key="18">
    <source>
        <dbReference type="EMBL" id="TIC34649.1"/>
    </source>
</evidence>
<dbReference type="InterPro" id="IPR043502">
    <property type="entry name" value="DNA/RNA_pol_sf"/>
</dbReference>
<dbReference type="CDD" id="cd05532">
    <property type="entry name" value="POLBc_alpha"/>
    <property type="match status" value="1"/>
</dbReference>
<evidence type="ECO:0000259" key="14">
    <source>
        <dbReference type="Pfam" id="PF00136"/>
    </source>
</evidence>
<dbReference type="Pfam" id="PF12254">
    <property type="entry name" value="DNA_pol_alpha_N"/>
    <property type="match status" value="1"/>
</dbReference>
<feature type="compositionally biased region" description="Basic residues" evidence="13">
    <location>
        <begin position="86"/>
        <end position="95"/>
    </location>
</feature>
<keyword evidence="4 12" id="KW-0548">Nucleotidyltransferase</keyword>
<dbReference type="CDD" id="cd05776">
    <property type="entry name" value="DNA_polB_alpha_exo"/>
    <property type="match status" value="1"/>
</dbReference>
<evidence type="ECO:0000256" key="9">
    <source>
        <dbReference type="ARBA" id="ARBA00022932"/>
    </source>
</evidence>
<dbReference type="InterPro" id="IPR024647">
    <property type="entry name" value="DNA_pol_a_cat_su_N"/>
</dbReference>
<gene>
    <name evidence="18" type="ORF">E3Q10_00197</name>
</gene>
<evidence type="ECO:0000259" key="17">
    <source>
        <dbReference type="Pfam" id="PF12254"/>
    </source>
</evidence>
<dbReference type="SMART" id="SM00486">
    <property type="entry name" value="POLBc"/>
    <property type="match status" value="1"/>
</dbReference>
<dbReference type="InterPro" id="IPR006134">
    <property type="entry name" value="DNA-dir_DNA_pol_B_multi_dom"/>
</dbReference>
<keyword evidence="9 12" id="KW-0239">DNA-directed DNA polymerase</keyword>
<name>A0A4T0R9J5_9BASI</name>
<dbReference type="InterPro" id="IPR042087">
    <property type="entry name" value="DNA_pol_B_thumb"/>
</dbReference>
<dbReference type="InterPro" id="IPR017964">
    <property type="entry name" value="DNA-dir_DNA_pol_B_CS"/>
</dbReference>
<dbReference type="PROSITE" id="PS00116">
    <property type="entry name" value="DNA_POLYMERASE_B"/>
    <property type="match status" value="1"/>
</dbReference>
<dbReference type="EMBL" id="SPRO01000001">
    <property type="protein sequence ID" value="TIC34649.1"/>
    <property type="molecule type" value="Genomic_DNA"/>
</dbReference>
<dbReference type="NCBIfam" id="TIGR00592">
    <property type="entry name" value="pol2"/>
    <property type="match status" value="1"/>
</dbReference>
<evidence type="ECO:0000259" key="16">
    <source>
        <dbReference type="Pfam" id="PF08996"/>
    </source>
</evidence>
<dbReference type="GO" id="GO:0003688">
    <property type="term" value="F:DNA replication origin binding"/>
    <property type="evidence" value="ECO:0007669"/>
    <property type="project" value="TreeGrafter"/>
</dbReference>
<dbReference type="Pfam" id="PF03104">
    <property type="entry name" value="DNA_pol_B_exo1"/>
    <property type="match status" value="1"/>
</dbReference>
<dbReference type="SUPFAM" id="SSF53098">
    <property type="entry name" value="Ribonuclease H-like"/>
    <property type="match status" value="1"/>
</dbReference>
<dbReference type="Proteomes" id="UP000305647">
    <property type="component" value="Unassembled WGS sequence"/>
</dbReference>
<evidence type="ECO:0000256" key="7">
    <source>
        <dbReference type="ARBA" id="ARBA00022771"/>
    </source>
</evidence>
<dbReference type="PRINTS" id="PR00106">
    <property type="entry name" value="DNAPOLB"/>
</dbReference>
<keyword evidence="7" id="KW-0863">Zinc-finger</keyword>
<dbReference type="Gene3D" id="6.10.10.100">
    <property type="match status" value="1"/>
</dbReference>
<keyword evidence="8" id="KW-0862">Zinc</keyword>
<feature type="compositionally biased region" description="Low complexity" evidence="13">
    <location>
        <begin position="179"/>
        <end position="202"/>
    </location>
</feature>
<dbReference type="GO" id="GO:0006273">
    <property type="term" value="P:lagging strand elongation"/>
    <property type="evidence" value="ECO:0007669"/>
    <property type="project" value="TreeGrafter"/>
</dbReference>
<dbReference type="Gene3D" id="2.40.50.730">
    <property type="match status" value="1"/>
</dbReference>
<evidence type="ECO:0000256" key="8">
    <source>
        <dbReference type="ARBA" id="ARBA00022833"/>
    </source>
</evidence>
<dbReference type="GO" id="GO:0003697">
    <property type="term" value="F:single-stranded DNA binding"/>
    <property type="evidence" value="ECO:0007669"/>
    <property type="project" value="TreeGrafter"/>
</dbReference>
<dbReference type="Gene3D" id="1.10.287.690">
    <property type="entry name" value="Helix hairpin bin"/>
    <property type="match status" value="1"/>
</dbReference>
<dbReference type="Pfam" id="PF00136">
    <property type="entry name" value="DNA_pol_B"/>
    <property type="match status" value="1"/>
</dbReference>
<evidence type="ECO:0000256" key="1">
    <source>
        <dbReference type="ARBA" id="ARBA00004123"/>
    </source>
</evidence>
<evidence type="ECO:0000259" key="15">
    <source>
        <dbReference type="Pfam" id="PF03104"/>
    </source>
</evidence>
<dbReference type="GO" id="GO:0006272">
    <property type="term" value="P:leading strand elongation"/>
    <property type="evidence" value="ECO:0007669"/>
    <property type="project" value="TreeGrafter"/>
</dbReference>
<feature type="region of interest" description="Disordered" evidence="13">
    <location>
        <begin position="302"/>
        <end position="322"/>
    </location>
</feature>
<dbReference type="GO" id="GO:0000166">
    <property type="term" value="F:nucleotide binding"/>
    <property type="evidence" value="ECO:0007669"/>
    <property type="project" value="InterPro"/>
</dbReference>
<dbReference type="InterPro" id="IPR023211">
    <property type="entry name" value="DNA_pol_palm_dom_sf"/>
</dbReference>
<reference evidence="18 19" key="1">
    <citation type="submission" date="2019-03" db="EMBL/GenBank/DDBJ databases">
        <title>Sequencing 25 genomes of Wallemia mellicola.</title>
        <authorList>
            <person name="Gostincar C."/>
        </authorList>
    </citation>
    <scope>NUCLEOTIDE SEQUENCE [LARGE SCALE GENOMIC DNA]</scope>
    <source>
        <strain evidence="18 19">EXF-8738</strain>
    </source>
</reference>
<evidence type="ECO:0000256" key="2">
    <source>
        <dbReference type="ARBA" id="ARBA00005755"/>
    </source>
</evidence>
<dbReference type="GO" id="GO:1902975">
    <property type="term" value="P:mitotic DNA replication initiation"/>
    <property type="evidence" value="ECO:0007669"/>
    <property type="project" value="InterPro"/>
</dbReference>
<feature type="region of interest" description="Disordered" evidence="13">
    <location>
        <begin position="39"/>
        <end position="253"/>
    </location>
</feature>
<evidence type="ECO:0000256" key="4">
    <source>
        <dbReference type="ARBA" id="ARBA00022695"/>
    </source>
</evidence>
<feature type="compositionally biased region" description="Basic and acidic residues" evidence="13">
    <location>
        <begin position="1"/>
        <end position="14"/>
    </location>
</feature>
<dbReference type="Gene3D" id="3.90.1600.10">
    <property type="entry name" value="Palm domain of DNA polymerase"/>
    <property type="match status" value="1"/>
</dbReference>
<dbReference type="Pfam" id="PF08996">
    <property type="entry name" value="zf-DNA_Pol"/>
    <property type="match status" value="1"/>
</dbReference>
<dbReference type="PANTHER" id="PTHR45861">
    <property type="entry name" value="DNA POLYMERASE ALPHA CATALYTIC SUBUNIT"/>
    <property type="match status" value="1"/>
</dbReference>
<evidence type="ECO:0000313" key="19">
    <source>
        <dbReference type="Proteomes" id="UP000305647"/>
    </source>
</evidence>
<dbReference type="InterPro" id="IPR036397">
    <property type="entry name" value="RNaseH_sf"/>
</dbReference>
<dbReference type="InterPro" id="IPR045846">
    <property type="entry name" value="POLBc_alpha"/>
</dbReference>
<dbReference type="InterPro" id="IPR012337">
    <property type="entry name" value="RNaseH-like_sf"/>
</dbReference>
<feature type="compositionally biased region" description="Basic and acidic residues" evidence="13">
    <location>
        <begin position="310"/>
        <end position="320"/>
    </location>
</feature>
<comment type="caution">
    <text evidence="18">The sequence shown here is derived from an EMBL/GenBank/DDBJ whole genome shotgun (WGS) entry which is preliminary data.</text>
</comment>
<comment type="similarity">
    <text evidence="2 12">Belongs to the DNA polymerase type-B family.</text>
</comment>
<keyword evidence="10 12" id="KW-0238">DNA-binding</keyword>
<dbReference type="GO" id="GO:0006281">
    <property type="term" value="P:DNA repair"/>
    <property type="evidence" value="ECO:0007669"/>
    <property type="project" value="UniProtKB-ARBA"/>
</dbReference>
<evidence type="ECO:0000256" key="5">
    <source>
        <dbReference type="ARBA" id="ARBA00022705"/>
    </source>
</evidence>
<dbReference type="GO" id="GO:0005658">
    <property type="term" value="C:alpha DNA polymerase:primase complex"/>
    <property type="evidence" value="ECO:0007669"/>
    <property type="project" value="UniProtKB-ARBA"/>
</dbReference>
<keyword evidence="3 12" id="KW-0808">Transferase</keyword>
<dbReference type="InterPro" id="IPR006172">
    <property type="entry name" value="DNA-dir_DNA_pol_B"/>
</dbReference>
<evidence type="ECO:0000256" key="6">
    <source>
        <dbReference type="ARBA" id="ARBA00022723"/>
    </source>
</evidence>
<evidence type="ECO:0000256" key="10">
    <source>
        <dbReference type="ARBA" id="ARBA00023125"/>
    </source>
</evidence>
<feature type="region of interest" description="Disordered" evidence="13">
    <location>
        <begin position="1"/>
        <end position="23"/>
    </location>
</feature>
<dbReference type="GO" id="GO:0003682">
    <property type="term" value="F:chromatin binding"/>
    <property type="evidence" value="ECO:0007669"/>
    <property type="project" value="TreeGrafter"/>
</dbReference>
<organism evidence="18 19">
    <name type="scientific">Wallemia mellicola</name>
    <dbReference type="NCBI Taxonomy" id="1708541"/>
    <lineage>
        <taxon>Eukaryota</taxon>
        <taxon>Fungi</taxon>
        <taxon>Dikarya</taxon>
        <taxon>Basidiomycota</taxon>
        <taxon>Wallemiomycotina</taxon>
        <taxon>Wallemiomycetes</taxon>
        <taxon>Wallemiales</taxon>
        <taxon>Wallemiaceae</taxon>
        <taxon>Wallemia</taxon>
    </lineage>
</organism>
<dbReference type="FunFam" id="1.10.132.60:FF:000004">
    <property type="entry name" value="DNA polymerase"/>
    <property type="match status" value="1"/>
</dbReference>
<dbReference type="InterPro" id="IPR006133">
    <property type="entry name" value="DNA-dir_DNA_pol_B_exonuc"/>
</dbReference>
<comment type="subcellular location">
    <subcellularLocation>
        <location evidence="1">Nucleus</location>
    </subcellularLocation>
</comment>
<feature type="compositionally biased region" description="Polar residues" evidence="13">
    <location>
        <begin position="107"/>
        <end position="118"/>
    </location>
</feature>
<dbReference type="PANTHER" id="PTHR45861:SF1">
    <property type="entry name" value="DNA POLYMERASE ALPHA CATALYTIC SUBUNIT"/>
    <property type="match status" value="1"/>
</dbReference>
<dbReference type="EC" id="2.7.7.7" evidence="12"/>
<accession>A0A4T0R9J5</accession>
<dbReference type="Gene3D" id="1.10.3200.20">
    <property type="entry name" value="DNA Polymerase alpha, zinc finger"/>
    <property type="match status" value="1"/>
</dbReference>
<evidence type="ECO:0000256" key="11">
    <source>
        <dbReference type="ARBA" id="ARBA00023242"/>
    </source>
</evidence>
<dbReference type="GO" id="GO:0008270">
    <property type="term" value="F:zinc ion binding"/>
    <property type="evidence" value="ECO:0007669"/>
    <property type="project" value="UniProtKB-KW"/>
</dbReference>
<feature type="domain" description="DNA-directed DNA polymerase family B exonuclease" evidence="15">
    <location>
        <begin position="462"/>
        <end position="690"/>
    </location>
</feature>
<evidence type="ECO:0000256" key="3">
    <source>
        <dbReference type="ARBA" id="ARBA00022679"/>
    </source>
</evidence>
<dbReference type="FunFam" id="1.10.287.690:FF:000003">
    <property type="entry name" value="DNA polymerase"/>
    <property type="match status" value="1"/>
</dbReference>